<accession>A0A0K2UBY5</accession>
<reference evidence="1" key="1">
    <citation type="submission" date="2014-05" db="EMBL/GenBank/DDBJ databases">
        <authorList>
            <person name="Chronopoulou M."/>
        </authorList>
    </citation>
    <scope>NUCLEOTIDE SEQUENCE</scope>
    <source>
        <tissue evidence="1">Whole organism</tissue>
    </source>
</reference>
<name>A0A0K2UBY5_LEPSM</name>
<dbReference type="EMBL" id="HACA01018388">
    <property type="protein sequence ID" value="CDW35749.1"/>
    <property type="molecule type" value="Transcribed_RNA"/>
</dbReference>
<organism evidence="1">
    <name type="scientific">Lepeophtheirus salmonis</name>
    <name type="common">Salmon louse</name>
    <name type="synonym">Caligus salmonis</name>
    <dbReference type="NCBI Taxonomy" id="72036"/>
    <lineage>
        <taxon>Eukaryota</taxon>
        <taxon>Metazoa</taxon>
        <taxon>Ecdysozoa</taxon>
        <taxon>Arthropoda</taxon>
        <taxon>Crustacea</taxon>
        <taxon>Multicrustacea</taxon>
        <taxon>Hexanauplia</taxon>
        <taxon>Copepoda</taxon>
        <taxon>Siphonostomatoida</taxon>
        <taxon>Caligidae</taxon>
        <taxon>Lepeophtheirus</taxon>
    </lineage>
</organism>
<protein>
    <submittedName>
        <fullName evidence="1">Uncharacterized protein</fullName>
    </submittedName>
</protein>
<dbReference type="AlphaFoldDB" id="A0A0K2UBY5"/>
<sequence length="56" mass="6807">ILFNPSHHQRQQPHQRFLRTQPWQQQLQGCQEFAFLRKLERELGQGVQLREQLGQL</sequence>
<proteinExistence type="predicted"/>
<feature type="non-terminal residue" evidence="1">
    <location>
        <position position="1"/>
    </location>
</feature>
<feature type="non-terminal residue" evidence="1">
    <location>
        <position position="56"/>
    </location>
</feature>
<evidence type="ECO:0000313" key="1">
    <source>
        <dbReference type="EMBL" id="CDW35749.1"/>
    </source>
</evidence>